<evidence type="ECO:0000313" key="7">
    <source>
        <dbReference type="EMBL" id="KKU56893.1"/>
    </source>
</evidence>
<dbReference type="InterPro" id="IPR012340">
    <property type="entry name" value="NA-bd_OB-fold"/>
</dbReference>
<comment type="function">
    <text evidence="4">One of the essential components for the initiation of protein synthesis. Stabilizes the binding of IF-2 and IF-3 on the 30S subunit to which N-formylmethionyl-tRNA(fMet) subsequently binds. Helps modulate mRNA selection, yielding the 30S pre-initiation complex (PIC). Upon addition of the 50S ribosomal subunit IF-1, IF-2 and IF-3 are released leaving the mature 70S translation initiation complex.</text>
</comment>
<dbReference type="Gene3D" id="2.40.50.140">
    <property type="entry name" value="Nucleic acid-binding proteins"/>
    <property type="match status" value="1"/>
</dbReference>
<evidence type="ECO:0000256" key="5">
    <source>
        <dbReference type="NCBIfam" id="TIGR00008"/>
    </source>
</evidence>
<comment type="subunit">
    <text evidence="4">Component of the 30S ribosomal translation pre-initiation complex which assembles on the 30S ribosome in the order IF-2 and IF-3, IF-1 and N-formylmethionyl-tRNA(fMet); mRNA recruitment can occur at any time during PIC assembly.</text>
</comment>
<dbReference type="HAMAP" id="MF_00075">
    <property type="entry name" value="IF_1"/>
    <property type="match status" value="1"/>
</dbReference>
<dbReference type="AlphaFoldDB" id="A0A0G1TRV3"/>
<dbReference type="InterPro" id="IPR004368">
    <property type="entry name" value="TIF_IF1"/>
</dbReference>
<evidence type="ECO:0000259" key="6">
    <source>
        <dbReference type="PROSITE" id="PS50832"/>
    </source>
</evidence>
<dbReference type="InterPro" id="IPR006196">
    <property type="entry name" value="RNA-binding_domain_S1_IF1"/>
</dbReference>
<dbReference type="Proteomes" id="UP000034607">
    <property type="component" value="Unassembled WGS sequence"/>
</dbReference>
<evidence type="ECO:0000256" key="4">
    <source>
        <dbReference type="HAMAP-Rule" id="MF_00075"/>
    </source>
</evidence>
<dbReference type="GO" id="GO:0003743">
    <property type="term" value="F:translation initiation factor activity"/>
    <property type="evidence" value="ECO:0007669"/>
    <property type="project" value="UniProtKB-UniRule"/>
</dbReference>
<dbReference type="GO" id="GO:0005829">
    <property type="term" value="C:cytosol"/>
    <property type="evidence" value="ECO:0007669"/>
    <property type="project" value="TreeGrafter"/>
</dbReference>
<keyword evidence="4" id="KW-0694">RNA-binding</keyword>
<feature type="domain" description="S1-like" evidence="6">
    <location>
        <begin position="40"/>
        <end position="79"/>
    </location>
</feature>
<accession>A0A0G1TRV3</accession>
<dbReference type="SUPFAM" id="SSF50249">
    <property type="entry name" value="Nucleic acid-binding proteins"/>
    <property type="match status" value="1"/>
</dbReference>
<dbReference type="NCBIfam" id="TIGR00008">
    <property type="entry name" value="infA"/>
    <property type="match status" value="1"/>
</dbReference>
<gene>
    <name evidence="4" type="primary">infA</name>
    <name evidence="7" type="ORF">UX78_C0002G0073</name>
</gene>
<evidence type="ECO:0000313" key="8">
    <source>
        <dbReference type="Proteomes" id="UP000034607"/>
    </source>
</evidence>
<evidence type="ECO:0000256" key="3">
    <source>
        <dbReference type="ARBA" id="ARBA00022917"/>
    </source>
</evidence>
<proteinExistence type="inferred from homology"/>
<dbReference type="GO" id="GO:0019843">
    <property type="term" value="F:rRNA binding"/>
    <property type="evidence" value="ECO:0007669"/>
    <property type="project" value="UniProtKB-UniRule"/>
</dbReference>
<comment type="caution">
    <text evidence="7">The sequence shown here is derived from an EMBL/GenBank/DDBJ whole genome shotgun (WGS) entry which is preliminary data.</text>
</comment>
<dbReference type="PANTHER" id="PTHR33370:SF1">
    <property type="entry name" value="TRANSLATION INITIATION FACTOR IF-1, CHLOROPLASTIC"/>
    <property type="match status" value="1"/>
</dbReference>
<dbReference type="GO" id="GO:0043022">
    <property type="term" value="F:ribosome binding"/>
    <property type="evidence" value="ECO:0007669"/>
    <property type="project" value="UniProtKB-UniRule"/>
</dbReference>
<keyword evidence="3 4" id="KW-0648">Protein biosynthesis</keyword>
<dbReference type="PANTHER" id="PTHR33370">
    <property type="entry name" value="TRANSLATION INITIATION FACTOR IF-1, CHLOROPLASTIC"/>
    <property type="match status" value="1"/>
</dbReference>
<organism evidence="7 8">
    <name type="scientific">Candidatus Amesbacteria bacterium GW2011_GWA2_47_11</name>
    <dbReference type="NCBI Taxonomy" id="1618357"/>
    <lineage>
        <taxon>Bacteria</taxon>
        <taxon>Candidatus Amesiibacteriota</taxon>
    </lineage>
</organism>
<name>A0A0G1TRV3_9BACT</name>
<dbReference type="Pfam" id="PF01176">
    <property type="entry name" value="eIF-1a"/>
    <property type="match status" value="1"/>
</dbReference>
<comment type="similarity">
    <text evidence="1 4">Belongs to the IF-1 family.</text>
</comment>
<reference evidence="7 8" key="1">
    <citation type="journal article" date="2015" name="Nature">
        <title>rRNA introns, odd ribosomes, and small enigmatic genomes across a large radiation of phyla.</title>
        <authorList>
            <person name="Brown C.T."/>
            <person name="Hug L.A."/>
            <person name="Thomas B.C."/>
            <person name="Sharon I."/>
            <person name="Castelle C.J."/>
            <person name="Singh A."/>
            <person name="Wilkins M.J."/>
            <person name="Williams K.H."/>
            <person name="Banfield J.F."/>
        </authorList>
    </citation>
    <scope>NUCLEOTIDE SEQUENCE [LARGE SCALE GENOMIC DNA]</scope>
</reference>
<evidence type="ECO:0000256" key="1">
    <source>
        <dbReference type="ARBA" id="ARBA00010939"/>
    </source>
</evidence>
<keyword evidence="4" id="KW-0963">Cytoplasm</keyword>
<protein>
    <recommendedName>
        <fullName evidence="4 5">Translation initiation factor IF-1</fullName>
    </recommendedName>
</protein>
<comment type="subcellular location">
    <subcellularLocation>
        <location evidence="4">Cytoplasm</location>
    </subcellularLocation>
</comment>
<keyword evidence="2 4" id="KW-0396">Initiation factor</keyword>
<keyword evidence="4" id="KW-0699">rRNA-binding</keyword>
<dbReference type="EMBL" id="LCNM01000002">
    <property type="protein sequence ID" value="KKU56893.1"/>
    <property type="molecule type" value="Genomic_DNA"/>
</dbReference>
<sequence>MSAPTVFEVEGVVLENLPNTSFRVKVTSSLPDNLTDKILLCHLAGRMRRNWVRLLPGDKVRLEINSLDMSKGRVIYRLK</sequence>
<dbReference type="PROSITE" id="PS50832">
    <property type="entry name" value="S1_IF1_TYPE"/>
    <property type="match status" value="1"/>
</dbReference>
<evidence type="ECO:0000256" key="2">
    <source>
        <dbReference type="ARBA" id="ARBA00022540"/>
    </source>
</evidence>